<evidence type="ECO:0000256" key="1">
    <source>
        <dbReference type="SAM" id="MobiDB-lite"/>
    </source>
</evidence>
<organism evidence="2 3">
    <name type="scientific">Nepenthes gracilis</name>
    <name type="common">Slender pitcher plant</name>
    <dbReference type="NCBI Taxonomy" id="150966"/>
    <lineage>
        <taxon>Eukaryota</taxon>
        <taxon>Viridiplantae</taxon>
        <taxon>Streptophyta</taxon>
        <taxon>Embryophyta</taxon>
        <taxon>Tracheophyta</taxon>
        <taxon>Spermatophyta</taxon>
        <taxon>Magnoliopsida</taxon>
        <taxon>eudicotyledons</taxon>
        <taxon>Gunneridae</taxon>
        <taxon>Pentapetalae</taxon>
        <taxon>Caryophyllales</taxon>
        <taxon>Nepenthaceae</taxon>
        <taxon>Nepenthes</taxon>
    </lineage>
</organism>
<accession>A0AAD3P7G8</accession>
<keyword evidence="3" id="KW-1185">Reference proteome</keyword>
<dbReference type="EMBL" id="BSYO01000001">
    <property type="protein sequence ID" value="GMG99168.1"/>
    <property type="molecule type" value="Genomic_DNA"/>
</dbReference>
<sequence>MWLSSANPGVGFNQQQQGHQSPACDNEIPFFKGIPLKPASNSSATPAQEGNSNQLLQKRQTQQKNHHQFKKTLPV</sequence>
<proteinExistence type="predicted"/>
<reference evidence="2" key="1">
    <citation type="submission" date="2023-05" db="EMBL/GenBank/DDBJ databases">
        <title>Nepenthes gracilis genome sequencing.</title>
        <authorList>
            <person name="Fukushima K."/>
        </authorList>
    </citation>
    <scope>NUCLEOTIDE SEQUENCE</scope>
    <source>
        <strain evidence="2">SING2019-196</strain>
    </source>
</reference>
<feature type="region of interest" description="Disordered" evidence="1">
    <location>
        <begin position="1"/>
        <end position="75"/>
    </location>
</feature>
<feature type="compositionally biased region" description="Basic residues" evidence="1">
    <location>
        <begin position="64"/>
        <end position="75"/>
    </location>
</feature>
<feature type="compositionally biased region" description="Polar residues" evidence="1">
    <location>
        <begin position="1"/>
        <end position="20"/>
    </location>
</feature>
<evidence type="ECO:0000313" key="3">
    <source>
        <dbReference type="Proteomes" id="UP001279734"/>
    </source>
</evidence>
<dbReference type="AlphaFoldDB" id="A0AAD3P7G8"/>
<comment type="caution">
    <text evidence="2">The sequence shown here is derived from an EMBL/GenBank/DDBJ whole genome shotgun (WGS) entry which is preliminary data.</text>
</comment>
<evidence type="ECO:0000313" key="2">
    <source>
        <dbReference type="EMBL" id="GMG99168.1"/>
    </source>
</evidence>
<feature type="compositionally biased region" description="Polar residues" evidence="1">
    <location>
        <begin position="39"/>
        <end position="63"/>
    </location>
</feature>
<protein>
    <submittedName>
        <fullName evidence="2">Uncharacterized protein</fullName>
    </submittedName>
</protein>
<dbReference type="Proteomes" id="UP001279734">
    <property type="component" value="Unassembled WGS sequence"/>
</dbReference>
<name>A0AAD3P7G8_NEPGR</name>
<gene>
    <name evidence="2" type="ORF">Nepgr_001008</name>
</gene>